<organism evidence="5 6">
    <name type="scientific">Natronosporangium hydrolyticum</name>
    <dbReference type="NCBI Taxonomy" id="2811111"/>
    <lineage>
        <taxon>Bacteria</taxon>
        <taxon>Bacillati</taxon>
        <taxon>Actinomycetota</taxon>
        <taxon>Actinomycetes</taxon>
        <taxon>Micromonosporales</taxon>
        <taxon>Micromonosporaceae</taxon>
        <taxon>Natronosporangium</taxon>
    </lineage>
</organism>
<keyword evidence="6" id="KW-1185">Reference proteome</keyword>
<dbReference type="InterPro" id="IPR036527">
    <property type="entry name" value="SCP2_sterol-bd_dom_sf"/>
</dbReference>
<reference evidence="5" key="1">
    <citation type="submission" date="2021-02" db="EMBL/GenBank/DDBJ databases">
        <title>Natrosporangium hydrolyticum gen. nov., sp. nov, a haloalkaliphilic actinobacterium from a soda solonchak soil.</title>
        <authorList>
            <person name="Sorokin D.Y."/>
            <person name="Khijniak T.V."/>
            <person name="Zakharycheva A.P."/>
            <person name="Boueva O.V."/>
            <person name="Ariskina E.V."/>
            <person name="Hahnke R.L."/>
            <person name="Bunk B."/>
            <person name="Sproer C."/>
            <person name="Schumann P."/>
            <person name="Evtushenko L.I."/>
            <person name="Kublanov I.V."/>
        </authorList>
    </citation>
    <scope>NUCLEOTIDE SEQUENCE</scope>
    <source>
        <strain evidence="5">DSM 106523</strain>
    </source>
</reference>
<dbReference type="InterPro" id="IPR002577">
    <property type="entry name" value="HTH_HxlR"/>
</dbReference>
<dbReference type="Proteomes" id="UP000662857">
    <property type="component" value="Chromosome"/>
</dbReference>
<dbReference type="CDD" id="cd00090">
    <property type="entry name" value="HTH_ARSR"/>
    <property type="match status" value="1"/>
</dbReference>
<dbReference type="Gene3D" id="1.10.10.10">
    <property type="entry name" value="Winged helix-like DNA-binding domain superfamily/Winged helix DNA-binding domain"/>
    <property type="match status" value="1"/>
</dbReference>
<protein>
    <submittedName>
        <fullName evidence="5">Transcriptional regulator</fullName>
    </submittedName>
</protein>
<dbReference type="PANTHER" id="PTHR33204">
    <property type="entry name" value="TRANSCRIPTIONAL REGULATOR, MARR FAMILY"/>
    <property type="match status" value="1"/>
</dbReference>
<dbReference type="SUPFAM" id="SSF46785">
    <property type="entry name" value="Winged helix' DNA-binding domain"/>
    <property type="match status" value="1"/>
</dbReference>
<name>A0A895Y9D9_9ACTN</name>
<accession>A0A895Y9D9</accession>
<dbReference type="GO" id="GO:0003677">
    <property type="term" value="F:DNA binding"/>
    <property type="evidence" value="ECO:0007669"/>
    <property type="project" value="UniProtKB-KW"/>
</dbReference>
<dbReference type="RefSeq" id="WP_239676486.1">
    <property type="nucleotide sequence ID" value="NZ_CP070499.1"/>
</dbReference>
<dbReference type="EMBL" id="CP070499">
    <property type="protein sequence ID" value="QSB14357.1"/>
    <property type="molecule type" value="Genomic_DNA"/>
</dbReference>
<proteinExistence type="predicted"/>
<keyword evidence="3" id="KW-0804">Transcription</keyword>
<evidence type="ECO:0000256" key="1">
    <source>
        <dbReference type="ARBA" id="ARBA00023015"/>
    </source>
</evidence>
<dbReference type="AlphaFoldDB" id="A0A895Y9D9"/>
<keyword evidence="1" id="KW-0805">Transcription regulation</keyword>
<keyword evidence="2" id="KW-0238">DNA-binding</keyword>
<dbReference type="InterPro" id="IPR011991">
    <property type="entry name" value="ArsR-like_HTH"/>
</dbReference>
<dbReference type="InterPro" id="IPR036390">
    <property type="entry name" value="WH_DNA-bd_sf"/>
</dbReference>
<sequence>MPVRRSYHDPCGVARALDAIGERWALLLVRELRLGPKRFTDLRRGLPGASQNVLSQRLRELTDAGVVRRRRLGPPASAWGYELTERGHQLAPVLRELAHWGSRAPLPTGGELSTDAILLALETTFDPAAAGELSAQIELQLNDDHCWATIESGSLRVGRGDPPAGAADATIATDPATLRALVFGGYPLVDAAAQGRAEITGDRALGARFLTLFPRPTPD</sequence>
<dbReference type="Gene3D" id="3.30.1050.10">
    <property type="entry name" value="SCP2 sterol-binding domain"/>
    <property type="match status" value="1"/>
</dbReference>
<dbReference type="KEGG" id="nhy:JQS43_23145"/>
<dbReference type="InterPro" id="IPR029229">
    <property type="entry name" value="Alkyl_sulf_C"/>
</dbReference>
<dbReference type="PROSITE" id="PS51118">
    <property type="entry name" value="HTH_HXLR"/>
    <property type="match status" value="1"/>
</dbReference>
<dbReference type="Pfam" id="PF14864">
    <property type="entry name" value="Alkyl_sulf_C"/>
    <property type="match status" value="1"/>
</dbReference>
<evidence type="ECO:0000256" key="2">
    <source>
        <dbReference type="ARBA" id="ARBA00023125"/>
    </source>
</evidence>
<dbReference type="PANTHER" id="PTHR33204:SF18">
    <property type="entry name" value="TRANSCRIPTIONAL REGULATORY PROTEIN"/>
    <property type="match status" value="1"/>
</dbReference>
<dbReference type="SUPFAM" id="SSF55718">
    <property type="entry name" value="SCP-like"/>
    <property type="match status" value="1"/>
</dbReference>
<dbReference type="Pfam" id="PF01638">
    <property type="entry name" value="HxlR"/>
    <property type="match status" value="1"/>
</dbReference>
<evidence type="ECO:0000313" key="6">
    <source>
        <dbReference type="Proteomes" id="UP000662857"/>
    </source>
</evidence>
<evidence type="ECO:0000259" key="4">
    <source>
        <dbReference type="PROSITE" id="PS51118"/>
    </source>
</evidence>
<evidence type="ECO:0000313" key="5">
    <source>
        <dbReference type="EMBL" id="QSB14357.1"/>
    </source>
</evidence>
<feature type="domain" description="HTH hxlR-type" evidence="4">
    <location>
        <begin position="11"/>
        <end position="109"/>
    </location>
</feature>
<gene>
    <name evidence="5" type="ORF">JQS43_23145</name>
</gene>
<evidence type="ECO:0000256" key="3">
    <source>
        <dbReference type="ARBA" id="ARBA00023163"/>
    </source>
</evidence>
<dbReference type="InterPro" id="IPR036388">
    <property type="entry name" value="WH-like_DNA-bd_sf"/>
</dbReference>